<dbReference type="EMBL" id="JARXVE010000014">
    <property type="protein sequence ID" value="MDH6199065.1"/>
    <property type="molecule type" value="Genomic_DNA"/>
</dbReference>
<dbReference type="Pfam" id="PF01144">
    <property type="entry name" value="CoA_trans"/>
    <property type="match status" value="1"/>
</dbReference>
<dbReference type="InterPro" id="IPR004165">
    <property type="entry name" value="CoA_trans_fam_I"/>
</dbReference>
<name>A0ABT6L828_9MYCO</name>
<sequence>MLRTGEVVAIDCCHLRGRAGSGMLIGMGVSGDSTAARVMTARNKVITAAEAVALIRDGDTIAIEGFVGQCFAEELTLALEARFLEAGGPGDLTLIFTVAQGDGHGRGFDRLCHDGLLKRVIGGHWGMSPGLGKLAVDNKIEAYCLPQGVIAQLFRDTAADKPGLLTGVGLGTFIDPRNGGGKINQRTVEDRVALMTIEGQEYLFYKAFESLDVAFLRGTTADPDGNITMEREALFMESLAIATAVHNRGGLVIVQVERIAESDSLSPKDVKIPGVLVDCVVVSQPDHHRQTWGTQYSPAMSGELRVPLSSLPPLELNERKIIARRAAMELRPNSVVNLGIGMPEGIANVAAEEHLLEFITMTAEPGVIGGMPTGGKDFGSSMNADAILDQPAQFDFYDGGGLDAAFLGLAQVDAAGNVNVSQFGQKLAGPGGFINISQNAKKVVFVGTCVAPSRTKVTDGRLVVTDGDAIAKFVQEVQQCTFSGRHAAAAAKQVLYVTERCVFSLQPDGLHLVEIAPGIDLDKDVLAHLEFTPIIDPELKLMDARIFRDEPMGLDRDLLSVPLEARFSYDAARNIFFINMEGASLHTPADIEVIISEIDRRLAALGKKVHVAANYDNFYLPPHLTDQYVSAVVDLASRYYDGVTRYTTSAFMRLKLSGHLSERGLAPHIYESRQEALDWLHQHMNT</sequence>
<dbReference type="Proteomes" id="UP001160130">
    <property type="component" value="Unassembled WGS sequence"/>
</dbReference>
<organism evidence="1 2">
    <name type="scientific">Mycolicibacterium frederiksbergense</name>
    <dbReference type="NCBI Taxonomy" id="117567"/>
    <lineage>
        <taxon>Bacteria</taxon>
        <taxon>Bacillati</taxon>
        <taxon>Actinomycetota</taxon>
        <taxon>Actinomycetes</taxon>
        <taxon>Mycobacteriales</taxon>
        <taxon>Mycobacteriaceae</taxon>
        <taxon>Mycolicibacterium</taxon>
    </lineage>
</organism>
<dbReference type="InterPro" id="IPR037171">
    <property type="entry name" value="NagB/RpiA_transferase-like"/>
</dbReference>
<keyword evidence="2" id="KW-1185">Reference proteome</keyword>
<reference evidence="1 2" key="1">
    <citation type="submission" date="2023-04" db="EMBL/GenBank/DDBJ databases">
        <title>Forest soil microbial communities from Buena Vista Peninsula, Colon Province, Panama.</title>
        <authorList>
            <person name="Bouskill N."/>
        </authorList>
    </citation>
    <scope>NUCLEOTIDE SEQUENCE [LARGE SCALE GENOMIC DNA]</scope>
    <source>
        <strain evidence="1 2">AC80</strain>
    </source>
</reference>
<dbReference type="Gene3D" id="3.40.1080.10">
    <property type="entry name" value="Glutaconate Coenzyme A-transferase"/>
    <property type="match status" value="2"/>
</dbReference>
<protein>
    <submittedName>
        <fullName evidence="1">Propionate CoA-transferase</fullName>
        <ecNumber evidence="1">2.8.3.1</ecNumber>
    </submittedName>
</protein>
<evidence type="ECO:0000313" key="1">
    <source>
        <dbReference type="EMBL" id="MDH6199065.1"/>
    </source>
</evidence>
<dbReference type="PANTHER" id="PTHR43293:SF1">
    <property type="entry name" value="ACETATE COA-TRANSFERASE YDIF"/>
    <property type="match status" value="1"/>
</dbReference>
<keyword evidence="1" id="KW-0808">Transferase</keyword>
<comment type="caution">
    <text evidence="1">The sequence shown here is derived from an EMBL/GenBank/DDBJ whole genome shotgun (WGS) entry which is preliminary data.</text>
</comment>
<dbReference type="PANTHER" id="PTHR43293">
    <property type="entry name" value="ACETATE COA-TRANSFERASE YDIF"/>
    <property type="match status" value="1"/>
</dbReference>
<dbReference type="SMART" id="SM00882">
    <property type="entry name" value="CoA_trans"/>
    <property type="match status" value="2"/>
</dbReference>
<dbReference type="EC" id="2.8.3.1" evidence="1"/>
<proteinExistence type="predicted"/>
<dbReference type="SUPFAM" id="SSF100950">
    <property type="entry name" value="NagB/RpiA/CoA transferase-like"/>
    <property type="match status" value="2"/>
</dbReference>
<evidence type="ECO:0000313" key="2">
    <source>
        <dbReference type="Proteomes" id="UP001160130"/>
    </source>
</evidence>
<dbReference type="GO" id="GO:0018729">
    <property type="term" value="F:propionate CoA-transferase activity"/>
    <property type="evidence" value="ECO:0007669"/>
    <property type="project" value="UniProtKB-EC"/>
</dbReference>
<accession>A0ABT6L828</accession>
<gene>
    <name evidence="1" type="ORF">M2272_005732</name>
</gene>